<evidence type="ECO:0000313" key="1">
    <source>
        <dbReference type="EMBL" id="CAE0637757.1"/>
    </source>
</evidence>
<reference evidence="1" key="1">
    <citation type="submission" date="2021-01" db="EMBL/GenBank/DDBJ databases">
        <authorList>
            <person name="Corre E."/>
            <person name="Pelletier E."/>
            <person name="Niang G."/>
            <person name="Scheremetjew M."/>
            <person name="Finn R."/>
            <person name="Kale V."/>
            <person name="Holt S."/>
            <person name="Cochrane G."/>
            <person name="Meng A."/>
            <person name="Brown T."/>
            <person name="Cohen L."/>
        </authorList>
    </citation>
    <scope>NUCLEOTIDE SEQUENCE</scope>
    <source>
        <strain evidence="1">CCMP3107</strain>
    </source>
</reference>
<sequence>MNLGDPVASADREISNYALKRMDEEKLRELVGAGLDRAMQEGKLGGEPNSEEEVDDRVRLLTRIIWESFTEACPKKKRPPWRRSVPWWSPELGEVKRAFYRAKKRRFRSVGHMADYEEKRRAWRTSYRRAKQASWRKTCTEAGTPWGLIYRVLKGTTSNPVSTVKGADGHIIADPEESVRYMMNSFWPEDAEGEGQETEVLARLRQAIEERARAYEEQCRRALPDEEEPPYTEYEVRSVTGRARGHKAPGPDMICGQVLQALTEELLPHLTQLYNPGLALGYYPRPWKENLVKVAPKADKKDRLLSLTDEPGKDHERLGVWQLMCRAENLGWIHPRQCRFRVGRSVDMAVGRIESAAERAIGSRRVLLLMVFDVEGAFNKSCHSALLERLAQRGCPPGLFCQVSSFLSVWQCTLVINGYTRPRRG</sequence>
<evidence type="ECO:0008006" key="2">
    <source>
        <dbReference type="Google" id="ProtNLM"/>
    </source>
</evidence>
<dbReference type="SUPFAM" id="SSF56672">
    <property type="entry name" value="DNA/RNA polymerases"/>
    <property type="match status" value="1"/>
</dbReference>
<dbReference type="EMBL" id="HBIU01035923">
    <property type="protein sequence ID" value="CAE0637757.1"/>
    <property type="molecule type" value="Transcribed_RNA"/>
</dbReference>
<gene>
    <name evidence="1" type="ORF">HAKA00212_LOCUS16534</name>
</gene>
<accession>A0A7S3Y0N2</accession>
<dbReference type="AlphaFoldDB" id="A0A7S3Y0N2"/>
<dbReference type="InterPro" id="IPR043502">
    <property type="entry name" value="DNA/RNA_pol_sf"/>
</dbReference>
<organism evidence="1">
    <name type="scientific">Heterosigma akashiwo</name>
    <name type="common">Chromophytic alga</name>
    <name type="synonym">Heterosigma carterae</name>
    <dbReference type="NCBI Taxonomy" id="2829"/>
    <lineage>
        <taxon>Eukaryota</taxon>
        <taxon>Sar</taxon>
        <taxon>Stramenopiles</taxon>
        <taxon>Ochrophyta</taxon>
        <taxon>Raphidophyceae</taxon>
        <taxon>Chattonellales</taxon>
        <taxon>Chattonellaceae</taxon>
        <taxon>Heterosigma</taxon>
    </lineage>
</organism>
<proteinExistence type="predicted"/>
<dbReference type="PANTHER" id="PTHR19446">
    <property type="entry name" value="REVERSE TRANSCRIPTASES"/>
    <property type="match status" value="1"/>
</dbReference>
<name>A0A7S3Y0N2_HETAK</name>
<protein>
    <recommendedName>
        <fullName evidence="2">Reverse transcriptase domain-containing protein</fullName>
    </recommendedName>
</protein>